<evidence type="ECO:0000313" key="2">
    <source>
        <dbReference type="Proteomes" id="UP000824120"/>
    </source>
</evidence>
<dbReference type="AlphaFoldDB" id="A0A9J6B7R8"/>
<keyword evidence="2" id="KW-1185">Reference proteome</keyword>
<reference evidence="1 2" key="1">
    <citation type="submission" date="2020-09" db="EMBL/GenBank/DDBJ databases">
        <title>De no assembly of potato wild relative species, Solanum commersonii.</title>
        <authorList>
            <person name="Cho K."/>
        </authorList>
    </citation>
    <scope>NUCLEOTIDE SEQUENCE [LARGE SCALE GENOMIC DNA]</scope>
    <source>
        <strain evidence="1">LZ3.2</strain>
        <tissue evidence="1">Leaf</tissue>
    </source>
</reference>
<sequence length="73" mass="8605">MCRLNLRIANTILTSCFWLARERGFKTKIVESMLERVNPKPFSTHSAEESEWTKVKAVLHCFLLVFERNQFDS</sequence>
<evidence type="ECO:0000313" key="1">
    <source>
        <dbReference type="EMBL" id="KAG5632752.1"/>
    </source>
</evidence>
<name>A0A9J6B7R8_SOLCO</name>
<accession>A0A9J6B7R8</accession>
<dbReference type="Proteomes" id="UP000824120">
    <property type="component" value="Chromosome 1"/>
</dbReference>
<comment type="caution">
    <text evidence="1">The sequence shown here is derived from an EMBL/GenBank/DDBJ whole genome shotgun (WGS) entry which is preliminary data.</text>
</comment>
<dbReference type="EMBL" id="JACXVP010000001">
    <property type="protein sequence ID" value="KAG5632752.1"/>
    <property type="molecule type" value="Genomic_DNA"/>
</dbReference>
<gene>
    <name evidence="1" type="ORF">H5410_004469</name>
</gene>
<proteinExistence type="predicted"/>
<protein>
    <submittedName>
        <fullName evidence="1">Uncharacterized protein</fullName>
    </submittedName>
</protein>
<organism evidence="1 2">
    <name type="scientific">Solanum commersonii</name>
    <name type="common">Commerson's wild potato</name>
    <name type="synonym">Commerson's nightshade</name>
    <dbReference type="NCBI Taxonomy" id="4109"/>
    <lineage>
        <taxon>Eukaryota</taxon>
        <taxon>Viridiplantae</taxon>
        <taxon>Streptophyta</taxon>
        <taxon>Embryophyta</taxon>
        <taxon>Tracheophyta</taxon>
        <taxon>Spermatophyta</taxon>
        <taxon>Magnoliopsida</taxon>
        <taxon>eudicotyledons</taxon>
        <taxon>Gunneridae</taxon>
        <taxon>Pentapetalae</taxon>
        <taxon>asterids</taxon>
        <taxon>lamiids</taxon>
        <taxon>Solanales</taxon>
        <taxon>Solanaceae</taxon>
        <taxon>Solanoideae</taxon>
        <taxon>Solaneae</taxon>
        <taxon>Solanum</taxon>
    </lineage>
</organism>
<feature type="non-terminal residue" evidence="1">
    <location>
        <position position="1"/>
    </location>
</feature>